<feature type="domain" description="Ice-binding protein C-terminal" evidence="1">
    <location>
        <begin position="410"/>
        <end position="433"/>
    </location>
</feature>
<reference evidence="2" key="1">
    <citation type="submission" date="2022-06" db="EMBL/GenBank/DDBJ databases">
        <title>New cyanobacteria of genus Symplocastrum in benthos of Lake Baikal.</title>
        <authorList>
            <person name="Sorokovikova E."/>
            <person name="Tikhonova I."/>
            <person name="Krasnopeev A."/>
            <person name="Evseev P."/>
            <person name="Gladkikh A."/>
            <person name="Belykh O."/>
        </authorList>
    </citation>
    <scope>NUCLEOTIDE SEQUENCE</scope>
    <source>
        <strain evidence="2">BBK-W-15</strain>
    </source>
</reference>
<dbReference type="Pfam" id="PF24251">
    <property type="entry name" value="DUF7453"/>
    <property type="match status" value="1"/>
</dbReference>
<evidence type="ECO:0000313" key="2">
    <source>
        <dbReference type="EMBL" id="MCP2727958.1"/>
    </source>
</evidence>
<protein>
    <submittedName>
        <fullName evidence="2">PEP-CTERM sorting domain-containing protein</fullName>
    </submittedName>
</protein>
<dbReference type="EMBL" id="JAMZMM010000033">
    <property type="protein sequence ID" value="MCP2727958.1"/>
    <property type="molecule type" value="Genomic_DNA"/>
</dbReference>
<gene>
    <name evidence="2" type="ORF">NJ959_05625</name>
</gene>
<dbReference type="InterPro" id="IPR055876">
    <property type="entry name" value="DUF7453"/>
</dbReference>
<dbReference type="InterPro" id="IPR013424">
    <property type="entry name" value="Ice-binding_C"/>
</dbReference>
<organism evidence="2 3">
    <name type="scientific">Limnofasciculus baicalensis BBK-W-15</name>
    <dbReference type="NCBI Taxonomy" id="2699891"/>
    <lineage>
        <taxon>Bacteria</taxon>
        <taxon>Bacillati</taxon>
        <taxon>Cyanobacteriota</taxon>
        <taxon>Cyanophyceae</taxon>
        <taxon>Coleofasciculales</taxon>
        <taxon>Coleofasciculaceae</taxon>
        <taxon>Limnofasciculus</taxon>
        <taxon>Limnofasciculus baicalensis</taxon>
    </lineage>
</organism>
<evidence type="ECO:0000259" key="1">
    <source>
        <dbReference type="Pfam" id="PF07589"/>
    </source>
</evidence>
<evidence type="ECO:0000313" key="3">
    <source>
        <dbReference type="Proteomes" id="UP001204953"/>
    </source>
</evidence>
<dbReference type="Proteomes" id="UP001204953">
    <property type="component" value="Unassembled WGS sequence"/>
</dbReference>
<dbReference type="NCBIfam" id="TIGR05002">
    <property type="entry name" value="NxxGxxAF_repeat"/>
    <property type="match status" value="1"/>
</dbReference>
<dbReference type="NCBIfam" id="TIGR02595">
    <property type="entry name" value="PEP_CTERM"/>
    <property type="match status" value="1"/>
</dbReference>
<name>A0AAE3GQC6_9CYAN</name>
<dbReference type="RefSeq" id="WP_254010763.1">
    <property type="nucleotide sequence ID" value="NZ_JAMZMM010000033.1"/>
</dbReference>
<sequence>MRLVAIHQLSVATAVGALLSLVVTGEAQSYTFTKIADGSSPLPLGSFDPVDGNSLPLEGFGSPAINNNGTVAFWTVRDMMLVDYPHDRPDLNAYPQQFIMSGNGGLLTTIYDGFYYHYTNNVGWEPDINDEGTVAFKVFANHPRINSFQSGIFAGNGGAITTIYPFDRNYSDGNFSDASIPSDVGYPAINNQGTVVFSSRNLFHNGNFINTIVSTNPKLDYITIPSGNSNPTINDKGTVAFNRSFYDGEDYGSPINPGIVTSSNGQFTTIADNSSIFNYLGKPAINNQGTVAFSASLDTGVSGIFTSSGGKITTIVDSSGPFAEFGNVAIDNRGNLVFGASLDVGGYGLFTGPDPVANKVIASGDMLFGYEVTGFLFRFRREGLNDAGQIAFSTSRGIYRADPDPEPPKSIPEPTSVLGLFTVGVLALVKRRKN</sequence>
<dbReference type="Pfam" id="PF07589">
    <property type="entry name" value="PEP-CTERM"/>
    <property type="match status" value="1"/>
</dbReference>
<comment type="caution">
    <text evidence="2">The sequence shown here is derived from an EMBL/GenBank/DDBJ whole genome shotgun (WGS) entry which is preliminary data.</text>
</comment>
<dbReference type="AlphaFoldDB" id="A0AAE3GQC6"/>
<keyword evidence="3" id="KW-1185">Reference proteome</keyword>
<proteinExistence type="predicted"/>
<accession>A0AAE3GQC6</accession>